<evidence type="ECO:0000256" key="10">
    <source>
        <dbReference type="RuleBase" id="RU363110"/>
    </source>
</evidence>
<keyword evidence="7 10" id="KW-0256">Endoplasmic reticulum</keyword>
<dbReference type="InterPro" id="IPR004856">
    <property type="entry name" value="Glyco_trans_ALG6/ALG8"/>
</dbReference>
<dbReference type="STRING" id="29730.A0A0D2S8A5"/>
<keyword evidence="8 10" id="KW-1133">Transmembrane helix</keyword>
<organism evidence="11 12">
    <name type="scientific">Gossypium raimondii</name>
    <name type="common">Peruvian cotton</name>
    <name type="synonym">Gossypium klotzschianum subsp. raimondii</name>
    <dbReference type="NCBI Taxonomy" id="29730"/>
    <lineage>
        <taxon>Eukaryota</taxon>
        <taxon>Viridiplantae</taxon>
        <taxon>Streptophyta</taxon>
        <taxon>Embryophyta</taxon>
        <taxon>Tracheophyta</taxon>
        <taxon>Spermatophyta</taxon>
        <taxon>Magnoliopsida</taxon>
        <taxon>eudicotyledons</taxon>
        <taxon>Gunneridae</taxon>
        <taxon>Pentapetalae</taxon>
        <taxon>rosids</taxon>
        <taxon>malvids</taxon>
        <taxon>Malvales</taxon>
        <taxon>Malvaceae</taxon>
        <taxon>Malvoideae</taxon>
        <taxon>Gossypium</taxon>
    </lineage>
</organism>
<dbReference type="GO" id="GO:0042281">
    <property type="term" value="F:dolichyl pyrophosphate Man9GlcNAc2 alpha-1,3-glucosyltransferase activity"/>
    <property type="evidence" value="ECO:0007669"/>
    <property type="project" value="TreeGrafter"/>
</dbReference>
<dbReference type="eggNOG" id="KOG2575">
    <property type="taxonomic scope" value="Eukaryota"/>
</dbReference>
<reference evidence="11 12" key="1">
    <citation type="journal article" date="2012" name="Nature">
        <title>Repeated polyploidization of Gossypium genomes and the evolution of spinnable cotton fibres.</title>
        <authorList>
            <person name="Paterson A.H."/>
            <person name="Wendel J.F."/>
            <person name="Gundlach H."/>
            <person name="Guo H."/>
            <person name="Jenkins J."/>
            <person name="Jin D."/>
            <person name="Llewellyn D."/>
            <person name="Showmaker K.C."/>
            <person name="Shu S."/>
            <person name="Udall J."/>
            <person name="Yoo M.J."/>
            <person name="Byers R."/>
            <person name="Chen W."/>
            <person name="Doron-Faigenboim A."/>
            <person name="Duke M.V."/>
            <person name="Gong L."/>
            <person name="Grimwood J."/>
            <person name="Grover C."/>
            <person name="Grupp K."/>
            <person name="Hu G."/>
            <person name="Lee T.H."/>
            <person name="Li J."/>
            <person name="Lin L."/>
            <person name="Liu T."/>
            <person name="Marler B.S."/>
            <person name="Page J.T."/>
            <person name="Roberts A.W."/>
            <person name="Romanel E."/>
            <person name="Sanders W.S."/>
            <person name="Szadkowski E."/>
            <person name="Tan X."/>
            <person name="Tang H."/>
            <person name="Xu C."/>
            <person name="Wang J."/>
            <person name="Wang Z."/>
            <person name="Zhang D."/>
            <person name="Zhang L."/>
            <person name="Ashrafi H."/>
            <person name="Bedon F."/>
            <person name="Bowers J.E."/>
            <person name="Brubaker C.L."/>
            <person name="Chee P.W."/>
            <person name="Das S."/>
            <person name="Gingle A.R."/>
            <person name="Haigler C.H."/>
            <person name="Harker D."/>
            <person name="Hoffmann L.V."/>
            <person name="Hovav R."/>
            <person name="Jones D.C."/>
            <person name="Lemke C."/>
            <person name="Mansoor S."/>
            <person name="ur Rahman M."/>
            <person name="Rainville L.N."/>
            <person name="Rambani A."/>
            <person name="Reddy U.K."/>
            <person name="Rong J.K."/>
            <person name="Saranga Y."/>
            <person name="Scheffler B.E."/>
            <person name="Scheffler J.A."/>
            <person name="Stelly D.M."/>
            <person name="Triplett B.A."/>
            <person name="Van Deynze A."/>
            <person name="Vaslin M.F."/>
            <person name="Waghmare V.N."/>
            <person name="Walford S.A."/>
            <person name="Wright R.J."/>
            <person name="Zaki E.A."/>
            <person name="Zhang T."/>
            <person name="Dennis E.S."/>
            <person name="Mayer K.F."/>
            <person name="Peterson D.G."/>
            <person name="Rokhsar D.S."/>
            <person name="Wang X."/>
            <person name="Schmutz J."/>
        </authorList>
    </citation>
    <scope>NUCLEOTIDE SEQUENCE [LARGE SCALE GENOMIC DNA]</scope>
</reference>
<feature type="transmembrane region" description="Helical" evidence="10">
    <location>
        <begin position="333"/>
        <end position="351"/>
    </location>
</feature>
<dbReference type="EMBL" id="CM001745">
    <property type="protein sequence ID" value="KJB37976.1"/>
    <property type="molecule type" value="Genomic_DNA"/>
</dbReference>
<feature type="transmembrane region" description="Helical" evidence="10">
    <location>
        <begin position="267"/>
        <end position="283"/>
    </location>
</feature>
<evidence type="ECO:0000313" key="11">
    <source>
        <dbReference type="EMBL" id="KJB37976.1"/>
    </source>
</evidence>
<dbReference type="Gramene" id="KJB37976">
    <property type="protein sequence ID" value="KJB37976"/>
    <property type="gene ID" value="B456_006G229700"/>
</dbReference>
<feature type="transmembrane region" description="Helical" evidence="10">
    <location>
        <begin position="460"/>
        <end position="486"/>
    </location>
</feature>
<keyword evidence="12" id="KW-1185">Reference proteome</keyword>
<keyword evidence="4 10" id="KW-0328">Glycosyltransferase</keyword>
<evidence type="ECO:0000256" key="3">
    <source>
        <dbReference type="ARBA" id="ARBA00008715"/>
    </source>
</evidence>
<dbReference type="PANTHER" id="PTHR12413">
    <property type="entry name" value="DOLICHYL GLYCOSYLTRANSFERASE"/>
    <property type="match status" value="1"/>
</dbReference>
<dbReference type="Proteomes" id="UP000032304">
    <property type="component" value="Chromosome 6"/>
</dbReference>
<sequence>MKKKGEMKKVKKVKDKVNDGQYDDPWWWLVQEGIRPSFLCISLFALLVRVAVGLHPYSGARTPPKFGDYEAQRHWMEITLNLPPKDWYRNSSVNDLSYWGLDYPPLTAYQSYVHGVFLKTFDPDSVALFTSRGYESYLGKLLMRWTVLSSDVLIFFPAVLYFVLVYRSMRFGMGQNSDVAWHIAMILLNPCLILIDHGHFQYNCISLGLTIAAIAAALSQKDLVASVLYCLALNHKQMSAYFAPAFFGYLLGKCLRKKNPLLEVTKLGLMVIGTFAVVWWPYLQSKDAALAVLSRLAPFERGIYEDYVANFWCTSSVLVKWKKLYSTQSLRIFSLAATLITCLPSMVQQILAPSSKGFLYALLNTSFSFYLFSFQVHEKSILLPLLPLTLLALEESRSILWLTHFAMFSMFPLLHRDKLVLAYMALYALFILVYFAPCGPSGRCHGTKTLDNTQKTKRSVDFITSITFHPLLMGFLGLCSLILHVIYLTMHPPNKYPFLFEAVIMLICFSQFVLFTFYFNSKQWMLSKHLTSKDKQKKLI</sequence>
<evidence type="ECO:0000256" key="1">
    <source>
        <dbReference type="ARBA" id="ARBA00004477"/>
    </source>
</evidence>
<evidence type="ECO:0000256" key="6">
    <source>
        <dbReference type="ARBA" id="ARBA00022692"/>
    </source>
</evidence>
<evidence type="ECO:0000256" key="7">
    <source>
        <dbReference type="ARBA" id="ARBA00022824"/>
    </source>
</evidence>
<dbReference type="AlphaFoldDB" id="A0A0D2S8A5"/>
<feature type="transmembrane region" description="Helical" evidence="10">
    <location>
        <begin position="179"/>
        <end position="195"/>
    </location>
</feature>
<comment type="similarity">
    <text evidence="3 10">Belongs to the ALG6/ALG8 glucosyltransferase family.</text>
</comment>
<dbReference type="Pfam" id="PF03155">
    <property type="entry name" value="Alg6_Alg8"/>
    <property type="match status" value="1"/>
</dbReference>
<keyword evidence="5 10" id="KW-0808">Transferase</keyword>
<evidence type="ECO:0000313" key="12">
    <source>
        <dbReference type="Proteomes" id="UP000032304"/>
    </source>
</evidence>
<feature type="transmembrane region" description="Helical" evidence="10">
    <location>
        <begin position="202"/>
        <end position="218"/>
    </location>
</feature>
<dbReference type="EC" id="2.4.1.-" evidence="10"/>
<evidence type="ECO:0000256" key="5">
    <source>
        <dbReference type="ARBA" id="ARBA00022679"/>
    </source>
</evidence>
<feature type="transmembrane region" description="Helical" evidence="10">
    <location>
        <begin position="498"/>
        <end position="519"/>
    </location>
</feature>
<dbReference type="PANTHER" id="PTHR12413:SF1">
    <property type="entry name" value="DOLICHYL PYROPHOSPHATE MAN9GLCNAC2 ALPHA-1,3-GLUCOSYLTRANSFERASE"/>
    <property type="match status" value="1"/>
</dbReference>
<dbReference type="OMA" id="FQVPPMH"/>
<accession>A0A0D2S8A5</accession>
<keyword evidence="6 10" id="KW-0812">Transmembrane</keyword>
<feature type="transmembrane region" description="Helical" evidence="10">
    <location>
        <begin position="357"/>
        <end position="377"/>
    </location>
</feature>
<dbReference type="UniPathway" id="UPA00378"/>
<dbReference type="OrthoDB" id="4983at2759"/>
<keyword evidence="9 10" id="KW-0472">Membrane</keyword>
<evidence type="ECO:0000256" key="8">
    <source>
        <dbReference type="ARBA" id="ARBA00022989"/>
    </source>
</evidence>
<feature type="transmembrane region" description="Helical" evidence="10">
    <location>
        <begin position="420"/>
        <end position="439"/>
    </location>
</feature>
<evidence type="ECO:0000256" key="4">
    <source>
        <dbReference type="ARBA" id="ARBA00022676"/>
    </source>
</evidence>
<evidence type="ECO:0000256" key="2">
    <source>
        <dbReference type="ARBA" id="ARBA00004922"/>
    </source>
</evidence>
<dbReference type="KEGG" id="gra:105800443"/>
<comment type="pathway">
    <text evidence="2 10">Protein modification; protein glycosylation.</text>
</comment>
<proteinExistence type="inferred from homology"/>
<feature type="transmembrane region" description="Helical" evidence="10">
    <location>
        <begin position="145"/>
        <end position="167"/>
    </location>
</feature>
<protein>
    <recommendedName>
        <fullName evidence="10">Alpha-1,3-glucosyltransferase</fullName>
        <ecNumber evidence="10">2.4.1.-</ecNumber>
    </recommendedName>
</protein>
<dbReference type="GO" id="GO:0005789">
    <property type="term" value="C:endoplasmic reticulum membrane"/>
    <property type="evidence" value="ECO:0007669"/>
    <property type="project" value="UniProtKB-SubCell"/>
</dbReference>
<evidence type="ECO:0000256" key="9">
    <source>
        <dbReference type="ARBA" id="ARBA00023136"/>
    </source>
</evidence>
<comment type="subcellular location">
    <subcellularLocation>
        <location evidence="1 10">Endoplasmic reticulum membrane</location>
        <topology evidence="1 10">Multi-pass membrane protein</topology>
    </subcellularLocation>
</comment>
<name>A0A0D2S8A5_GOSRA</name>
<gene>
    <name evidence="11" type="ORF">B456_006G229700</name>
</gene>